<protein>
    <recommendedName>
        <fullName evidence="1">F-box domain-containing protein</fullName>
    </recommendedName>
</protein>
<dbReference type="InterPro" id="IPR001810">
    <property type="entry name" value="F-box_dom"/>
</dbReference>
<organism evidence="2 3">
    <name type="scientific">Roridomyces roridus</name>
    <dbReference type="NCBI Taxonomy" id="1738132"/>
    <lineage>
        <taxon>Eukaryota</taxon>
        <taxon>Fungi</taxon>
        <taxon>Dikarya</taxon>
        <taxon>Basidiomycota</taxon>
        <taxon>Agaricomycotina</taxon>
        <taxon>Agaricomycetes</taxon>
        <taxon>Agaricomycetidae</taxon>
        <taxon>Agaricales</taxon>
        <taxon>Marasmiineae</taxon>
        <taxon>Mycenaceae</taxon>
        <taxon>Roridomyces</taxon>
    </lineage>
</organism>
<keyword evidence="3" id="KW-1185">Reference proteome</keyword>
<dbReference type="InterPro" id="IPR036047">
    <property type="entry name" value="F-box-like_dom_sf"/>
</dbReference>
<dbReference type="AlphaFoldDB" id="A0AAD7B7E4"/>
<dbReference type="SUPFAM" id="SSF81383">
    <property type="entry name" value="F-box domain"/>
    <property type="match status" value="1"/>
</dbReference>
<comment type="caution">
    <text evidence="2">The sequence shown here is derived from an EMBL/GenBank/DDBJ whole genome shotgun (WGS) entry which is preliminary data.</text>
</comment>
<dbReference type="Pfam" id="PF00646">
    <property type="entry name" value="F-box"/>
    <property type="match status" value="1"/>
</dbReference>
<accession>A0AAD7B7E4</accession>
<sequence>MVLTRRAYKARMLITRWLPNEVLAEIIEHLPREDQATLCRASKLFHALTLPVLTRTVAFAMNQVVKSSPWIYFCLGVVEHPERGAAVRSFTFTDLTYRPKYRDSAYVLLFDSLALMNGLEYLSLDSYAAAEIILPELARLTFPRLTSFRLTVSERETRGSDVAEFLTRHLTLTRLRLWDVDSTRHPVRSSDWTNPFLPNIQHYCGPPEFLHGFSTRSLQSAWIITPDSRNLKAVRSLMDPEQPFALTTITRHGETETDLASVAKDLSSVTSLQILRWVISRVDLVQMNQVTSYLARLTRLKYFTLGNFNHGDYFEGFVMDASRDPQVIETWAEACPTLKSCCLSLKAWRKAEGGWEECTKETYDIEAGFVTFD</sequence>
<dbReference type="InterPro" id="IPR032675">
    <property type="entry name" value="LRR_dom_sf"/>
</dbReference>
<evidence type="ECO:0000313" key="2">
    <source>
        <dbReference type="EMBL" id="KAJ7612172.1"/>
    </source>
</evidence>
<proteinExistence type="predicted"/>
<gene>
    <name evidence="2" type="ORF">FB45DRAFT_1065534</name>
</gene>
<dbReference type="Proteomes" id="UP001221142">
    <property type="component" value="Unassembled WGS sequence"/>
</dbReference>
<evidence type="ECO:0000313" key="3">
    <source>
        <dbReference type="Proteomes" id="UP001221142"/>
    </source>
</evidence>
<dbReference type="EMBL" id="JARKIF010000031">
    <property type="protein sequence ID" value="KAJ7612172.1"/>
    <property type="molecule type" value="Genomic_DNA"/>
</dbReference>
<dbReference type="Gene3D" id="3.80.10.10">
    <property type="entry name" value="Ribonuclease Inhibitor"/>
    <property type="match status" value="1"/>
</dbReference>
<evidence type="ECO:0000259" key="1">
    <source>
        <dbReference type="Pfam" id="PF00646"/>
    </source>
</evidence>
<feature type="domain" description="F-box" evidence="1">
    <location>
        <begin position="18"/>
        <end position="48"/>
    </location>
</feature>
<name>A0AAD7B7E4_9AGAR</name>
<reference evidence="2" key="1">
    <citation type="submission" date="2023-03" db="EMBL/GenBank/DDBJ databases">
        <title>Massive genome expansion in bonnet fungi (Mycena s.s.) driven by repeated elements and novel gene families across ecological guilds.</title>
        <authorList>
            <consortium name="Lawrence Berkeley National Laboratory"/>
            <person name="Harder C.B."/>
            <person name="Miyauchi S."/>
            <person name="Viragh M."/>
            <person name="Kuo A."/>
            <person name="Thoen E."/>
            <person name="Andreopoulos B."/>
            <person name="Lu D."/>
            <person name="Skrede I."/>
            <person name="Drula E."/>
            <person name="Henrissat B."/>
            <person name="Morin E."/>
            <person name="Kohler A."/>
            <person name="Barry K."/>
            <person name="LaButti K."/>
            <person name="Morin E."/>
            <person name="Salamov A."/>
            <person name="Lipzen A."/>
            <person name="Mereny Z."/>
            <person name="Hegedus B."/>
            <person name="Baldrian P."/>
            <person name="Stursova M."/>
            <person name="Weitz H."/>
            <person name="Taylor A."/>
            <person name="Grigoriev I.V."/>
            <person name="Nagy L.G."/>
            <person name="Martin F."/>
            <person name="Kauserud H."/>
        </authorList>
    </citation>
    <scope>NUCLEOTIDE SEQUENCE</scope>
    <source>
        <strain evidence="2">9284</strain>
    </source>
</reference>